<protein>
    <submittedName>
        <fullName evidence="9">C-type lectin domain family 4 member F</fullName>
    </submittedName>
</protein>
<keyword evidence="5" id="KW-1015">Disulfide bond</keyword>
<comment type="subcellular location">
    <subcellularLocation>
        <location evidence="1">Membrane</location>
        <topology evidence="1">Single-pass membrane protein</topology>
    </subcellularLocation>
</comment>
<reference evidence="9" key="1">
    <citation type="submission" date="2025-08" db="UniProtKB">
        <authorList>
            <consortium name="Ensembl"/>
        </authorList>
    </citation>
    <scope>IDENTIFICATION</scope>
</reference>
<evidence type="ECO:0000313" key="10">
    <source>
        <dbReference type="Proteomes" id="UP000233020"/>
    </source>
</evidence>
<evidence type="ECO:0000256" key="1">
    <source>
        <dbReference type="ARBA" id="ARBA00004167"/>
    </source>
</evidence>
<keyword evidence="10" id="KW-1185">Reference proteome</keyword>
<dbReference type="GO" id="GO:0030246">
    <property type="term" value="F:carbohydrate binding"/>
    <property type="evidence" value="ECO:0007669"/>
    <property type="project" value="UniProtKB-KW"/>
</dbReference>
<dbReference type="InterPro" id="IPR018378">
    <property type="entry name" value="C-type_lectin_CS"/>
</dbReference>
<dbReference type="PANTHER" id="PTHR22803">
    <property type="entry name" value="MANNOSE, PHOSPHOLIPASE, LECTIN RECEPTOR RELATED"/>
    <property type="match status" value="1"/>
</dbReference>
<dbReference type="Pfam" id="PF00059">
    <property type="entry name" value="Lectin_C"/>
    <property type="match status" value="2"/>
</dbReference>
<dbReference type="InterPro" id="IPR050111">
    <property type="entry name" value="C-type_lectin/snaclec_domain"/>
</dbReference>
<sequence>MELEGCRFLPYTAGQVVHCTKLPGPEEPPPKSSPSLVLGKTSTVCAALICLTLVLVASVLLQAVLYPRFMGTISDVKTNVQLLKGRVDNISTLDSEIKKNSDGMEAAGAQIQLVNVSLGYVHSQFLKLKTSVEKANAQIQILTRSWEDVGTLNAQIPELKRDLEKASALNTKIRELQGSLENMSKLLKRQNDILQVVSQGWNFFRGNFYYFSHIRKTWYSAQQFCMSRNSHLTSVTSESEQEFLYKTAGERIYWIGLTKAGMEGEWYWVDDTPFNKVQSERTALPGTSGWKQCWRIKEAEMDGEAVHFCTDNQYISLHPQGVDSVAMTPAAPKMSRLVQATPVFMAVTLVFSLVTLFLMVQQHTRPVTKPVQAMLLGDNVTEHLPFELNNHHHFIRETEMQELIQTFKGHMENSSAWVVEIQMLKCRVDNVNSQLQVLSNHLGNTSADIQMVKGVLKDATTLSLQTQMSRSSLEGTNADIQRLKGGLEKANALTSQTQNFVKSSLENTSIELHVLSRGLENANSEIQMLKAGLEMTNAQARLANSSLKNADAEIHVLRGHLDSVNDLRTQNQVLRSSLEGANAEIQGLKENLQNTNALNSQTQTLMKGSFDNTSAEIQLLRDHLERAGDEIHLLRRGLETVITEVQRANGRLDQTDAEFLVFKAEMENASTLNAQIQVLNGHMKNASRQIQTLKRGMKNASALTSQTEMLDSNLKKASAEIQRLREDLENTKALTVEIQQEQSRLKTLREVVASQEQLQRTQSQLLQMTLQGWKFNAGSLYYFSYVKKSWSEAEQFCVSKGAHLASVASEEEQAFLVAFTGNAYHWIGLTDRGTEGFWRWTDGTPFNASRNRQFWERNQPDNWRHEDGQTEDCVHIQWKWNDMNCDTPYQWVCKKPMDQGVA</sequence>
<keyword evidence="7" id="KW-0472">Membrane</keyword>
<reference evidence="9" key="2">
    <citation type="submission" date="2025-09" db="UniProtKB">
        <authorList>
            <consortium name="Ensembl"/>
        </authorList>
    </citation>
    <scope>IDENTIFICATION</scope>
</reference>
<evidence type="ECO:0000259" key="8">
    <source>
        <dbReference type="PROSITE" id="PS50041"/>
    </source>
</evidence>
<dbReference type="InterPro" id="IPR001304">
    <property type="entry name" value="C-type_lectin-like"/>
</dbReference>
<dbReference type="InterPro" id="IPR016186">
    <property type="entry name" value="C-type_lectin-like/link_sf"/>
</dbReference>
<gene>
    <name evidence="9" type="primary">CLEC4F</name>
</gene>
<evidence type="ECO:0000256" key="4">
    <source>
        <dbReference type="ARBA" id="ARBA00022989"/>
    </source>
</evidence>
<dbReference type="FunFam" id="1.20.5.170:FF:000091">
    <property type="entry name" value="CD207 isoform 1"/>
    <property type="match status" value="1"/>
</dbReference>
<evidence type="ECO:0000256" key="3">
    <source>
        <dbReference type="ARBA" id="ARBA00022734"/>
    </source>
</evidence>
<dbReference type="GO" id="GO:0016020">
    <property type="term" value="C:membrane"/>
    <property type="evidence" value="ECO:0007669"/>
    <property type="project" value="UniProtKB-SubCell"/>
</dbReference>
<name>A0A2K5C8P1_AOTNA</name>
<feature type="transmembrane region" description="Helical" evidence="7">
    <location>
        <begin position="337"/>
        <end position="360"/>
    </location>
</feature>
<evidence type="ECO:0000256" key="6">
    <source>
        <dbReference type="SAM" id="Coils"/>
    </source>
</evidence>
<dbReference type="AlphaFoldDB" id="A0A2K5C8P1"/>
<dbReference type="CDD" id="cd03590">
    <property type="entry name" value="CLECT_DC-SIGN_like"/>
    <property type="match status" value="1"/>
</dbReference>
<feature type="domain" description="C-type lectin" evidence="8">
    <location>
        <begin position="776"/>
        <end position="894"/>
    </location>
</feature>
<organism evidence="9 10">
    <name type="scientific">Aotus nancymaae</name>
    <name type="common">Ma's night monkey</name>
    <dbReference type="NCBI Taxonomy" id="37293"/>
    <lineage>
        <taxon>Eukaryota</taxon>
        <taxon>Metazoa</taxon>
        <taxon>Chordata</taxon>
        <taxon>Craniata</taxon>
        <taxon>Vertebrata</taxon>
        <taxon>Euteleostomi</taxon>
        <taxon>Mammalia</taxon>
        <taxon>Eutheria</taxon>
        <taxon>Euarchontoglires</taxon>
        <taxon>Primates</taxon>
        <taxon>Haplorrhini</taxon>
        <taxon>Platyrrhini</taxon>
        <taxon>Aotidae</taxon>
        <taxon>Aotus</taxon>
    </lineage>
</organism>
<evidence type="ECO:0000256" key="7">
    <source>
        <dbReference type="SAM" id="Phobius"/>
    </source>
</evidence>
<evidence type="ECO:0000256" key="5">
    <source>
        <dbReference type="ARBA" id="ARBA00023157"/>
    </source>
</evidence>
<dbReference type="InterPro" id="IPR033989">
    <property type="entry name" value="CD209-like_CTLD"/>
</dbReference>
<dbReference type="SMART" id="SM00034">
    <property type="entry name" value="CLECT"/>
    <property type="match status" value="2"/>
</dbReference>
<feature type="transmembrane region" description="Helical" evidence="7">
    <location>
        <begin position="41"/>
        <end position="65"/>
    </location>
</feature>
<keyword evidence="2 7" id="KW-0812">Transmembrane</keyword>
<accession>A0A2K5C8P1</accession>
<keyword evidence="3" id="KW-0430">Lectin</keyword>
<dbReference type="Proteomes" id="UP000233020">
    <property type="component" value="Unplaced"/>
</dbReference>
<keyword evidence="4 7" id="KW-1133">Transmembrane helix</keyword>
<dbReference type="PROSITE" id="PS00615">
    <property type="entry name" value="C_TYPE_LECTIN_1"/>
    <property type="match status" value="1"/>
</dbReference>
<dbReference type="STRING" id="37293.ENSANAP00000005052"/>
<feature type="coiled-coil region" evidence="6">
    <location>
        <begin position="683"/>
        <end position="758"/>
    </location>
</feature>
<evidence type="ECO:0000256" key="2">
    <source>
        <dbReference type="ARBA" id="ARBA00022692"/>
    </source>
</evidence>
<dbReference type="GeneTree" id="ENSGT01030000234575"/>
<keyword evidence="6" id="KW-0175">Coiled coil</keyword>
<dbReference type="Gene3D" id="3.10.100.10">
    <property type="entry name" value="Mannose-Binding Protein A, subunit A"/>
    <property type="match status" value="2"/>
</dbReference>
<dbReference type="Gene3D" id="1.20.5.170">
    <property type="match status" value="7"/>
</dbReference>
<feature type="domain" description="C-type lectin" evidence="8">
    <location>
        <begin position="204"/>
        <end position="293"/>
    </location>
</feature>
<dbReference type="Ensembl" id="ENSANAT00000022811.1">
    <property type="protein sequence ID" value="ENSANAP00000005052.1"/>
    <property type="gene ID" value="ENSANAG00000020614.1"/>
</dbReference>
<dbReference type="SUPFAM" id="SSF56436">
    <property type="entry name" value="C-type lectin-like"/>
    <property type="match status" value="2"/>
</dbReference>
<dbReference type="PROSITE" id="PS50041">
    <property type="entry name" value="C_TYPE_LECTIN_2"/>
    <property type="match status" value="2"/>
</dbReference>
<evidence type="ECO:0000313" key="9">
    <source>
        <dbReference type="Ensembl" id="ENSANAP00000005052.1"/>
    </source>
</evidence>
<proteinExistence type="predicted"/>
<feature type="coiled-coil region" evidence="6">
    <location>
        <begin position="166"/>
        <end position="193"/>
    </location>
</feature>
<feature type="coiled-coil region" evidence="6">
    <location>
        <begin position="564"/>
        <end position="598"/>
    </location>
</feature>
<dbReference type="InterPro" id="IPR016187">
    <property type="entry name" value="CTDL_fold"/>
</dbReference>